<evidence type="ECO:0000256" key="4">
    <source>
        <dbReference type="ARBA" id="ARBA00022618"/>
    </source>
</evidence>
<name>A0AAD9WA39_PHOAM</name>
<dbReference type="Proteomes" id="UP001265746">
    <property type="component" value="Unassembled WGS sequence"/>
</dbReference>
<protein>
    <recommendedName>
        <fullName evidence="3">Spindle assembly checkpoint component MAD1</fullName>
    </recommendedName>
</protein>
<dbReference type="GO" id="GO:0007094">
    <property type="term" value="P:mitotic spindle assembly checkpoint signaling"/>
    <property type="evidence" value="ECO:0007669"/>
    <property type="project" value="InterPro"/>
</dbReference>
<feature type="coiled-coil region" evidence="8">
    <location>
        <begin position="560"/>
        <end position="601"/>
    </location>
</feature>
<evidence type="ECO:0000256" key="8">
    <source>
        <dbReference type="SAM" id="Coils"/>
    </source>
</evidence>
<dbReference type="GO" id="GO:0051301">
    <property type="term" value="P:cell division"/>
    <property type="evidence" value="ECO:0007669"/>
    <property type="project" value="UniProtKB-KW"/>
</dbReference>
<proteinExistence type="inferred from homology"/>
<feature type="coiled-coil region" evidence="8">
    <location>
        <begin position="655"/>
        <end position="682"/>
    </location>
</feature>
<keyword evidence="6" id="KW-0539">Nucleus</keyword>
<sequence>MIPRTPQGPGSDCPPSTTGSRRGSVSSNSNNFRATTSSLPRPQASLRESRLNAIRGSSIQPSYNLAQEGKPRSQSQSRSRSMSQSRQSTTSPNFPRAASHESSKENVAPADAEEYEAQRRQIEQLKADLGTLRYTITTAEADQEIARVQQENELRKARALADDEFKKKQAAESEANAALRHVERLQQELQELRETHDGQKAEAEKRAKAAEDESRLLREQIEDLNAARDEQARLEERKVTDLQSQIQTASNQIAKLEQDGQAREDALRHVQEQLAGKDNSIGELEAEVLRLKAHTGDAETMAIIRRELSEQVQHIRHLEATNERQLAELKRLRQTHKAVEIVEEEKATLLRKLDAAEDMRAELGEERRQRERLEAERLAWAAYLEHEGQAEFDSPEAMARALVEERFNSASLLEKLGSIQPQVAERDSLIKDLEDEKASLVSQIEQLKTSPVSGSFDKARQRFDRQRVLAEKEVEFLRAQLKSYDSEDMTLQPEAYDETKAQRIQELESLVDKYKAEVHNLESELRSAESSSNSPGAVAGVKRPLPTDDTADSQQHHEQLGQLARKNRKLQDDFSSLETKHKVLQKELSVAQEQLAAAKQTSNVRILQMRSNPTDDYQAAKQATINELRNENVELRLLVHDGETSKFPVVPVSTLIALQRDLQTARDETASARKKCQRLKEVWTDKSAEFKEAVFQLLGWHVTFIPSNKMRLESVYYPSETDEHERSIVFDGERGSMKVGGGPKSAFALKISDTRKYWVTEKNCIPGFLAALTLELYDEAVREGNDK</sequence>
<evidence type="ECO:0000256" key="7">
    <source>
        <dbReference type="ARBA" id="ARBA00023306"/>
    </source>
</evidence>
<evidence type="ECO:0000256" key="3">
    <source>
        <dbReference type="ARBA" id="ARBA00022019"/>
    </source>
</evidence>
<evidence type="ECO:0000256" key="2">
    <source>
        <dbReference type="ARBA" id="ARBA00008029"/>
    </source>
</evidence>
<keyword evidence="7" id="KW-0131">Cell cycle</keyword>
<dbReference type="Pfam" id="PF05557">
    <property type="entry name" value="MAD"/>
    <property type="match status" value="1"/>
</dbReference>
<evidence type="ECO:0000256" key="9">
    <source>
        <dbReference type="SAM" id="MobiDB-lite"/>
    </source>
</evidence>
<feature type="compositionally biased region" description="Low complexity" evidence="9">
    <location>
        <begin position="72"/>
        <end position="91"/>
    </location>
</feature>
<dbReference type="InterPro" id="IPR008672">
    <property type="entry name" value="Mad1"/>
</dbReference>
<dbReference type="AlphaFoldDB" id="A0AAD9WA39"/>
<evidence type="ECO:0000313" key="10">
    <source>
        <dbReference type="EMBL" id="KAK2614566.1"/>
    </source>
</evidence>
<comment type="caution">
    <text evidence="10">The sequence shown here is derived from an EMBL/GenBank/DDBJ whole genome shotgun (WGS) entry which is preliminary data.</text>
</comment>
<dbReference type="EMBL" id="JAUJFL010000001">
    <property type="protein sequence ID" value="KAK2614566.1"/>
    <property type="molecule type" value="Genomic_DNA"/>
</dbReference>
<keyword evidence="11" id="KW-1185">Reference proteome</keyword>
<evidence type="ECO:0000313" key="11">
    <source>
        <dbReference type="Proteomes" id="UP001265746"/>
    </source>
</evidence>
<keyword evidence="8" id="KW-0175">Coiled coil</keyword>
<dbReference type="Gene3D" id="3.30.457.60">
    <property type="match status" value="1"/>
</dbReference>
<comment type="subcellular location">
    <subcellularLocation>
        <location evidence="1">Nucleus</location>
    </subcellularLocation>
</comment>
<feature type="compositionally biased region" description="Low complexity" evidence="9">
    <location>
        <begin position="16"/>
        <end position="30"/>
    </location>
</feature>
<evidence type="ECO:0000256" key="6">
    <source>
        <dbReference type="ARBA" id="ARBA00023242"/>
    </source>
</evidence>
<evidence type="ECO:0000256" key="1">
    <source>
        <dbReference type="ARBA" id="ARBA00004123"/>
    </source>
</evidence>
<gene>
    <name evidence="10" type="ORF">N8I77_001377</name>
</gene>
<dbReference type="Gene3D" id="6.10.250.90">
    <property type="match status" value="1"/>
</dbReference>
<dbReference type="SUPFAM" id="SSF75704">
    <property type="entry name" value="Mitotic arrest deficient-like 1, Mad1"/>
    <property type="match status" value="1"/>
</dbReference>
<feature type="region of interest" description="Disordered" evidence="9">
    <location>
        <begin position="522"/>
        <end position="557"/>
    </location>
</feature>
<reference evidence="10" key="1">
    <citation type="submission" date="2023-06" db="EMBL/GenBank/DDBJ databases">
        <authorList>
            <person name="Noh H."/>
        </authorList>
    </citation>
    <scope>NUCLEOTIDE SEQUENCE</scope>
    <source>
        <strain evidence="10">DUCC20226</strain>
    </source>
</reference>
<keyword evidence="5" id="KW-0498">Mitosis</keyword>
<feature type="coiled-coil region" evidence="8">
    <location>
        <begin position="315"/>
        <end position="376"/>
    </location>
</feature>
<evidence type="ECO:0000256" key="5">
    <source>
        <dbReference type="ARBA" id="ARBA00022776"/>
    </source>
</evidence>
<dbReference type="Gene3D" id="1.20.5.170">
    <property type="match status" value="1"/>
</dbReference>
<feature type="region of interest" description="Disordered" evidence="9">
    <location>
        <begin position="1"/>
        <end position="119"/>
    </location>
</feature>
<keyword evidence="4" id="KW-0132">Cell division</keyword>
<dbReference type="GO" id="GO:0000776">
    <property type="term" value="C:kinetochore"/>
    <property type="evidence" value="ECO:0007669"/>
    <property type="project" value="TreeGrafter"/>
</dbReference>
<dbReference type="PANTHER" id="PTHR23168">
    <property type="entry name" value="MITOTIC SPINDLE ASSEMBLY CHECKPOINT PROTEIN MAD1 MITOTIC ARREST DEFICIENT-LIKE PROTEIN 1"/>
    <property type="match status" value="1"/>
</dbReference>
<feature type="compositionally biased region" description="Polar residues" evidence="9">
    <location>
        <begin position="55"/>
        <end position="65"/>
    </location>
</feature>
<dbReference type="GO" id="GO:0072686">
    <property type="term" value="C:mitotic spindle"/>
    <property type="evidence" value="ECO:0007669"/>
    <property type="project" value="TreeGrafter"/>
</dbReference>
<dbReference type="GO" id="GO:0051315">
    <property type="term" value="P:attachment of mitotic spindle microtubules to kinetochore"/>
    <property type="evidence" value="ECO:0007669"/>
    <property type="project" value="TreeGrafter"/>
</dbReference>
<feature type="region of interest" description="Disordered" evidence="9">
    <location>
        <begin position="193"/>
        <end position="212"/>
    </location>
</feature>
<dbReference type="GO" id="GO:0005635">
    <property type="term" value="C:nuclear envelope"/>
    <property type="evidence" value="ECO:0007669"/>
    <property type="project" value="TreeGrafter"/>
</dbReference>
<accession>A0AAD9WA39</accession>
<organism evidence="10 11">
    <name type="scientific">Phomopsis amygdali</name>
    <name type="common">Fusicoccum amygdali</name>
    <dbReference type="NCBI Taxonomy" id="1214568"/>
    <lineage>
        <taxon>Eukaryota</taxon>
        <taxon>Fungi</taxon>
        <taxon>Dikarya</taxon>
        <taxon>Ascomycota</taxon>
        <taxon>Pezizomycotina</taxon>
        <taxon>Sordariomycetes</taxon>
        <taxon>Sordariomycetidae</taxon>
        <taxon>Diaporthales</taxon>
        <taxon>Diaporthaceae</taxon>
        <taxon>Diaporthe</taxon>
    </lineage>
</organism>
<feature type="compositionally biased region" description="Polar residues" evidence="9">
    <location>
        <begin position="31"/>
        <end position="40"/>
    </location>
</feature>
<comment type="similarity">
    <text evidence="2">Belongs to the MAD1 family.</text>
</comment>
<dbReference type="PANTHER" id="PTHR23168:SF0">
    <property type="entry name" value="MITOTIC SPINDLE ASSEMBLY CHECKPOINT PROTEIN MAD1"/>
    <property type="match status" value="1"/>
</dbReference>